<accession>A0A0A9A4V6</accession>
<reference evidence="1" key="2">
    <citation type="journal article" date="2015" name="Data Brief">
        <title>Shoot transcriptome of the giant reed, Arundo donax.</title>
        <authorList>
            <person name="Barrero R.A."/>
            <person name="Guerrero F.D."/>
            <person name="Moolhuijzen P."/>
            <person name="Goolsby J.A."/>
            <person name="Tidwell J."/>
            <person name="Bellgard S.E."/>
            <person name="Bellgard M.I."/>
        </authorList>
    </citation>
    <scope>NUCLEOTIDE SEQUENCE</scope>
    <source>
        <tissue evidence="1">Shoot tissue taken approximately 20 cm above the soil surface</tissue>
    </source>
</reference>
<evidence type="ECO:0000313" key="1">
    <source>
        <dbReference type="EMBL" id="JAD42067.1"/>
    </source>
</evidence>
<dbReference type="AlphaFoldDB" id="A0A0A9A4V6"/>
<organism evidence="1">
    <name type="scientific">Arundo donax</name>
    <name type="common">Giant reed</name>
    <name type="synonym">Donax arundinaceus</name>
    <dbReference type="NCBI Taxonomy" id="35708"/>
    <lineage>
        <taxon>Eukaryota</taxon>
        <taxon>Viridiplantae</taxon>
        <taxon>Streptophyta</taxon>
        <taxon>Embryophyta</taxon>
        <taxon>Tracheophyta</taxon>
        <taxon>Spermatophyta</taxon>
        <taxon>Magnoliopsida</taxon>
        <taxon>Liliopsida</taxon>
        <taxon>Poales</taxon>
        <taxon>Poaceae</taxon>
        <taxon>PACMAD clade</taxon>
        <taxon>Arundinoideae</taxon>
        <taxon>Arundineae</taxon>
        <taxon>Arundo</taxon>
    </lineage>
</organism>
<sequence>MAMSHGTLFAITPLDQNCRRVEAPLAMNLDDVPRMIVMLGTRVPQDAKSILIVILIL</sequence>
<protein>
    <submittedName>
        <fullName evidence="1">Uncharacterized protein</fullName>
    </submittedName>
</protein>
<proteinExistence type="predicted"/>
<name>A0A0A9A4V6_ARUDO</name>
<reference evidence="1" key="1">
    <citation type="submission" date="2014-09" db="EMBL/GenBank/DDBJ databases">
        <authorList>
            <person name="Magalhaes I.L.F."/>
            <person name="Oliveira U."/>
            <person name="Santos F.R."/>
            <person name="Vidigal T.H.D.A."/>
            <person name="Brescovit A.D."/>
            <person name="Santos A.J."/>
        </authorList>
    </citation>
    <scope>NUCLEOTIDE SEQUENCE</scope>
    <source>
        <tissue evidence="1">Shoot tissue taken approximately 20 cm above the soil surface</tissue>
    </source>
</reference>
<dbReference type="EMBL" id="GBRH01255828">
    <property type="protein sequence ID" value="JAD42067.1"/>
    <property type="molecule type" value="Transcribed_RNA"/>
</dbReference>